<proteinExistence type="predicted"/>
<dbReference type="InterPro" id="IPR006311">
    <property type="entry name" value="TAT_signal"/>
</dbReference>
<dbReference type="PROSITE" id="PS51318">
    <property type="entry name" value="TAT"/>
    <property type="match status" value="1"/>
</dbReference>
<gene>
    <name evidence="1" type="ORF">GCM10009721_41330</name>
</gene>
<sequence length="208" mass="20657">MSQNHGAETAPPSRRSVVKGAAWAVPAVVVAGAAPTVAASAGLLSLTGQACKLPGNSNSIYKGYVFELVGNNVTGPLPRDAVIVVDSIAVSGLASAGRFIVQSPTQGTCSCGPTCGGSDPNHTVCVKDGSVNQQILIYTEAALTGNSASGTVSITYRVYDCNNTSSCGTAGPVIPDSANFSGGSLPGGGKGSCDITPRPIPPGCTENC</sequence>
<accession>A0ABQ2IIM7</accession>
<dbReference type="EMBL" id="BMNZ01000011">
    <property type="protein sequence ID" value="GGN09197.1"/>
    <property type="molecule type" value="Genomic_DNA"/>
</dbReference>
<protein>
    <submittedName>
        <fullName evidence="1">Uncharacterized protein</fullName>
    </submittedName>
</protein>
<dbReference type="RefSeq" id="WP_156035490.1">
    <property type="nucleotide sequence ID" value="NZ_BMNZ01000011.1"/>
</dbReference>
<organism evidence="1 2">
    <name type="scientific">Terrabacter tumescens</name>
    <dbReference type="NCBI Taxonomy" id="60443"/>
    <lineage>
        <taxon>Bacteria</taxon>
        <taxon>Bacillati</taxon>
        <taxon>Actinomycetota</taxon>
        <taxon>Actinomycetes</taxon>
        <taxon>Micrococcales</taxon>
        <taxon>Intrasporangiaceae</taxon>
        <taxon>Terrabacter</taxon>
    </lineage>
</organism>
<name>A0ABQ2IIM7_9MICO</name>
<evidence type="ECO:0000313" key="2">
    <source>
        <dbReference type="Proteomes" id="UP000623461"/>
    </source>
</evidence>
<keyword evidence="2" id="KW-1185">Reference proteome</keyword>
<reference evidence="2" key="1">
    <citation type="journal article" date="2019" name="Int. J. Syst. Evol. Microbiol.">
        <title>The Global Catalogue of Microorganisms (GCM) 10K type strain sequencing project: providing services to taxonomists for standard genome sequencing and annotation.</title>
        <authorList>
            <consortium name="The Broad Institute Genomics Platform"/>
            <consortium name="The Broad Institute Genome Sequencing Center for Infectious Disease"/>
            <person name="Wu L."/>
            <person name="Ma J."/>
        </authorList>
    </citation>
    <scope>NUCLEOTIDE SEQUENCE [LARGE SCALE GENOMIC DNA]</scope>
    <source>
        <strain evidence="2">JCM 1365</strain>
    </source>
</reference>
<comment type="caution">
    <text evidence="1">The sequence shown here is derived from an EMBL/GenBank/DDBJ whole genome shotgun (WGS) entry which is preliminary data.</text>
</comment>
<dbReference type="Proteomes" id="UP000623461">
    <property type="component" value="Unassembled WGS sequence"/>
</dbReference>
<evidence type="ECO:0000313" key="1">
    <source>
        <dbReference type="EMBL" id="GGN09197.1"/>
    </source>
</evidence>